<gene>
    <name evidence="1" type="ORF">JCGZ_05767</name>
</gene>
<dbReference type="Proteomes" id="UP000027138">
    <property type="component" value="Unassembled WGS sequence"/>
</dbReference>
<reference evidence="1 2" key="1">
    <citation type="journal article" date="2014" name="PLoS ONE">
        <title>Global Analysis of Gene Expression Profiles in Physic Nut (Jatropha curcas L.) Seedlings Exposed to Salt Stress.</title>
        <authorList>
            <person name="Zhang L."/>
            <person name="Zhang C."/>
            <person name="Wu P."/>
            <person name="Chen Y."/>
            <person name="Li M."/>
            <person name="Jiang H."/>
            <person name="Wu G."/>
        </authorList>
    </citation>
    <scope>NUCLEOTIDE SEQUENCE [LARGE SCALE GENOMIC DNA]</scope>
    <source>
        <strain evidence="2">cv. GZQX0401</strain>
        <tissue evidence="1">Young leaves</tissue>
    </source>
</reference>
<evidence type="ECO:0000313" key="2">
    <source>
        <dbReference type="Proteomes" id="UP000027138"/>
    </source>
</evidence>
<dbReference type="EMBL" id="KK914374">
    <property type="protein sequence ID" value="KDP37885.1"/>
    <property type="molecule type" value="Genomic_DNA"/>
</dbReference>
<accession>A0A067L065</accession>
<dbReference type="AlphaFoldDB" id="A0A067L065"/>
<sequence length="91" mass="10057">MGQSARRHHQRLFAAPPRRSGFRRLLPSLRSIPVRATVAGRAAILPRSGLRHNLLFSSPATPGCLNGDISFPLSLRSGWRSKPKSCDRNSQ</sequence>
<organism evidence="1 2">
    <name type="scientific">Jatropha curcas</name>
    <name type="common">Barbados nut</name>
    <dbReference type="NCBI Taxonomy" id="180498"/>
    <lineage>
        <taxon>Eukaryota</taxon>
        <taxon>Viridiplantae</taxon>
        <taxon>Streptophyta</taxon>
        <taxon>Embryophyta</taxon>
        <taxon>Tracheophyta</taxon>
        <taxon>Spermatophyta</taxon>
        <taxon>Magnoliopsida</taxon>
        <taxon>eudicotyledons</taxon>
        <taxon>Gunneridae</taxon>
        <taxon>Pentapetalae</taxon>
        <taxon>rosids</taxon>
        <taxon>fabids</taxon>
        <taxon>Malpighiales</taxon>
        <taxon>Euphorbiaceae</taxon>
        <taxon>Crotonoideae</taxon>
        <taxon>Jatropheae</taxon>
        <taxon>Jatropha</taxon>
    </lineage>
</organism>
<evidence type="ECO:0000313" key="1">
    <source>
        <dbReference type="EMBL" id="KDP37885.1"/>
    </source>
</evidence>
<keyword evidence="2" id="KW-1185">Reference proteome</keyword>
<proteinExistence type="predicted"/>
<protein>
    <submittedName>
        <fullName evidence="1">Uncharacterized protein</fullName>
    </submittedName>
</protein>
<name>A0A067L065_JATCU</name>